<dbReference type="AlphaFoldDB" id="A0A3Q9C5I7"/>
<dbReference type="InterPro" id="IPR052762">
    <property type="entry name" value="PCW_deacetylase/CE"/>
</dbReference>
<evidence type="ECO:0000313" key="3">
    <source>
        <dbReference type="Proteomes" id="UP000280197"/>
    </source>
</evidence>
<dbReference type="Pfam" id="PF13472">
    <property type="entry name" value="Lipase_GDSL_2"/>
    <property type="match status" value="1"/>
</dbReference>
<dbReference type="InterPro" id="IPR037461">
    <property type="entry name" value="CtCE2-like_dom"/>
</dbReference>
<dbReference type="InterPro" id="IPR036514">
    <property type="entry name" value="SGNH_hydro_sf"/>
</dbReference>
<proteinExistence type="predicted"/>
<dbReference type="PANTHER" id="PTHR37834:SF2">
    <property type="entry name" value="ESTERASE, SGNH HYDROLASE-TYPE"/>
    <property type="match status" value="1"/>
</dbReference>
<dbReference type="InterPro" id="IPR000772">
    <property type="entry name" value="Ricin_B_lectin"/>
</dbReference>
<evidence type="ECO:0000313" key="2">
    <source>
        <dbReference type="EMBL" id="AZP22486.1"/>
    </source>
</evidence>
<keyword evidence="3" id="KW-1185">Reference proteome</keyword>
<dbReference type="PANTHER" id="PTHR37834">
    <property type="entry name" value="GDSL-LIKE LIPASE/ACYLHYDROLASE DOMAIN PROTEIN (AFU_ORTHOLOGUE AFUA_2G00620)"/>
    <property type="match status" value="1"/>
</dbReference>
<dbReference type="KEGG" id="saqu:EJC51_44280"/>
<dbReference type="SMART" id="SM00458">
    <property type="entry name" value="RICIN"/>
    <property type="match status" value="1"/>
</dbReference>
<dbReference type="SUPFAM" id="SSF50370">
    <property type="entry name" value="Ricin B-like lectins"/>
    <property type="match status" value="1"/>
</dbReference>
<organism evidence="2 3">
    <name type="scientific">Streptomyces aquilus</name>
    <dbReference type="NCBI Taxonomy" id="2548456"/>
    <lineage>
        <taxon>Bacteria</taxon>
        <taxon>Bacillati</taxon>
        <taxon>Actinomycetota</taxon>
        <taxon>Actinomycetes</taxon>
        <taxon>Kitasatosporales</taxon>
        <taxon>Streptomycetaceae</taxon>
        <taxon>Streptomyces</taxon>
    </lineage>
</organism>
<dbReference type="InterPro" id="IPR040794">
    <property type="entry name" value="CE2_N"/>
</dbReference>
<dbReference type="Pfam" id="PF17996">
    <property type="entry name" value="CE2_N"/>
    <property type="match status" value="1"/>
</dbReference>
<dbReference type="CDD" id="cd00161">
    <property type="entry name" value="beta-trefoil_Ricin-like"/>
    <property type="match status" value="1"/>
</dbReference>
<dbReference type="EMBL" id="CP034463">
    <property type="protein sequence ID" value="AZP22486.1"/>
    <property type="molecule type" value="Genomic_DNA"/>
</dbReference>
<reference evidence="2 3" key="1">
    <citation type="submission" date="2018-12" db="EMBL/GenBank/DDBJ databases">
        <authorList>
            <person name="Li K."/>
        </authorList>
    </citation>
    <scope>NUCLEOTIDE SEQUENCE [LARGE SCALE GENOMIC DNA]</scope>
    <source>
        <strain evidence="3">CR22</strain>
    </source>
</reference>
<dbReference type="PROSITE" id="PS50231">
    <property type="entry name" value="RICIN_B_LECTIN"/>
    <property type="match status" value="1"/>
</dbReference>
<evidence type="ECO:0000259" key="1">
    <source>
        <dbReference type="SMART" id="SM00458"/>
    </source>
</evidence>
<dbReference type="InterPro" id="IPR035992">
    <property type="entry name" value="Ricin_B-like_lectins"/>
</dbReference>
<dbReference type="Pfam" id="PF14200">
    <property type="entry name" value="RicinB_lectin_2"/>
    <property type="match status" value="1"/>
</dbReference>
<accession>A0A3Q9C5I7</accession>
<dbReference type="Gene3D" id="3.40.50.1110">
    <property type="entry name" value="SGNH hydrolase"/>
    <property type="match status" value="1"/>
</dbReference>
<sequence length="531" mass="57303">MKNPTHRGRRGRHRRRWTATALLLGVPAAVVPYLLFAQEDSQAATVDGDAYYRLVSVRSGKVLDVKSFSTADGTRIQQYADQSTANQQWKLKDAGDGYYELVNRNSGKVLGIAGNSTAKAAAAEQQTDSSATSQEWRIDEVSGSDAVTLTSRRSGQVLDVSGGSTAQGAAVIQYPGHGGANQQWKLVRATGVPDQAHTAGVLAQVHTAGRVKDLGNTVQYSWPGVYFEGRVRGTGVGIVLNDSAADYDVQVDGTTVATLVTPGNTTHWVNGLSNSTHTVRLVKRNDTPGSTSTFGGFVAASGGAVLSKPAARNRQIEFIGDSLTVGYGNLSNSRTCTGDQLRRKTNSDVSYGALTARQLNADYQINGYSGRGMVRNYNGGTPDVNYRTFYDRALLNVAGDVWQNPGTWRPQVVVINLGTNDFSTAIKPGEQWTPDNFAATYRDAYVGFVQKLRTRYGADTTIVAVGAGQYASHVQQVVRARNDAGDSRVRYWSLDDSGLDFLGCDWHYSAHDDRLIADRLTPFIAALPTGW</sequence>
<dbReference type="Proteomes" id="UP000280197">
    <property type="component" value="Chromosome"/>
</dbReference>
<protein>
    <submittedName>
        <fullName evidence="2">Cellulose-binding protein</fullName>
    </submittedName>
</protein>
<dbReference type="InterPro" id="IPR013830">
    <property type="entry name" value="SGNH_hydro"/>
</dbReference>
<feature type="domain" description="Ricin B lectin" evidence="1">
    <location>
        <begin position="49"/>
        <end position="187"/>
    </location>
</feature>
<name>A0A3Q9C5I7_9ACTN</name>
<dbReference type="Gene3D" id="2.80.10.50">
    <property type="match status" value="2"/>
</dbReference>
<dbReference type="Gene3D" id="2.60.120.260">
    <property type="entry name" value="Galactose-binding domain-like"/>
    <property type="match status" value="1"/>
</dbReference>
<dbReference type="GO" id="GO:0052689">
    <property type="term" value="F:carboxylic ester hydrolase activity"/>
    <property type="evidence" value="ECO:0007669"/>
    <property type="project" value="InterPro"/>
</dbReference>
<dbReference type="CDD" id="cd01831">
    <property type="entry name" value="Endoglucanase_E_like"/>
    <property type="match status" value="1"/>
</dbReference>
<gene>
    <name evidence="2" type="ORF">EJC51_44280</name>
</gene>
<dbReference type="SUPFAM" id="SSF52266">
    <property type="entry name" value="SGNH hydrolase"/>
    <property type="match status" value="1"/>
</dbReference>